<dbReference type="GO" id="GO:0008239">
    <property type="term" value="F:dipeptidyl-peptidase activity"/>
    <property type="evidence" value="ECO:0007669"/>
    <property type="project" value="InterPro"/>
</dbReference>
<keyword evidence="4" id="KW-1185">Reference proteome</keyword>
<dbReference type="SMART" id="SM00939">
    <property type="entry name" value="PepX_C"/>
    <property type="match status" value="1"/>
</dbReference>
<evidence type="ECO:0000256" key="1">
    <source>
        <dbReference type="ARBA" id="ARBA00022801"/>
    </source>
</evidence>
<evidence type="ECO:0000313" key="4">
    <source>
        <dbReference type="Proteomes" id="UP000502706"/>
    </source>
</evidence>
<dbReference type="Proteomes" id="UP000502706">
    <property type="component" value="Chromosome"/>
</dbReference>
<dbReference type="SUPFAM" id="SSF49785">
    <property type="entry name" value="Galactose-binding domain-like"/>
    <property type="match status" value="1"/>
</dbReference>
<dbReference type="Gene3D" id="3.40.50.1820">
    <property type="entry name" value="alpha/beta hydrolase"/>
    <property type="match status" value="1"/>
</dbReference>
<dbReference type="Gene3D" id="1.10.3020.10">
    <property type="entry name" value="alpha-amino acid ester hydrolase ( Helical cap domain)"/>
    <property type="match status" value="1"/>
</dbReference>
<dbReference type="InterPro" id="IPR029058">
    <property type="entry name" value="AB_hydrolase_fold"/>
</dbReference>
<dbReference type="EMBL" id="CP045121">
    <property type="protein sequence ID" value="QIN80806.1"/>
    <property type="molecule type" value="Genomic_DNA"/>
</dbReference>
<name>A0A6G8Q2W2_9ACTN</name>
<keyword evidence="1 3" id="KW-0378">Hydrolase</keyword>
<dbReference type="InterPro" id="IPR005674">
    <property type="entry name" value="CocE/Ser_esterase"/>
</dbReference>
<accession>A0A6G8Q2W2</accession>
<sequence length="568" mass="62671">MFGSILSQVLERVLELPPARTRKIEVTRNLRVPMRDGVVLLADRYAPEDGGAGDAAELPTVLVRSPYGKGGLHSVMYGRPFAERGYEVVIQSCRGTEHSGGILDPFRQEAADGLDTLVWLGRQPWAGDVVTTGPSYLGFSQWALASALASVPDDGSWEGIPRPRAMAVQLAPSDFREPVYEGGSFALHTFLRWTRQRWNFERDEPLHLVRAFGRVLLGVEGRAVGRAEARLPLGDLDRWATGRRVDYWQGWLEHDAPHDPWWDSARHGDAVAGITAPVHLLGGRYDLFLPGLLRDYARLRDAGRQPRLTIGPWAHEDPAWVPVATREALAFFDTHAKGERGRLRDTPVRVHVGGAEEWRDYPDFPPPGVRAERWHLHGGHLLAREAPGDSPPEGYRYDPADPTPSVGGPLFGRGAGPRDNRALEARPDVLTYTSEPLGRNLEVVGPVEAELWVRSSLAHADFFARLCDVEPSGRSVNVSDALLRVSPGRPEPEEDETLQLRIELWPTAHSFRRGHRLRVQISSGAHPRLARNTGSGEPLAAATKLVAAAQQVFHDPLHPSAVVLSVLA</sequence>
<gene>
    <name evidence="3" type="ORF">GBA65_13145</name>
</gene>
<dbReference type="InterPro" id="IPR013736">
    <property type="entry name" value="Xaa-Pro_dipept_C"/>
</dbReference>
<dbReference type="Gene3D" id="2.60.120.260">
    <property type="entry name" value="Galactose-binding domain-like"/>
    <property type="match status" value="1"/>
</dbReference>
<dbReference type="InterPro" id="IPR008979">
    <property type="entry name" value="Galactose-bd-like_sf"/>
</dbReference>
<dbReference type="SUPFAM" id="SSF53474">
    <property type="entry name" value="alpha/beta-Hydrolases"/>
    <property type="match status" value="1"/>
</dbReference>
<reference evidence="3 4" key="1">
    <citation type="submission" date="2019-10" db="EMBL/GenBank/DDBJ databases">
        <title>Rubrobacter sp nov SCSIO 52915 isolated from a deep-sea sediment in the South China Sea.</title>
        <authorList>
            <person name="Chen R.W."/>
        </authorList>
    </citation>
    <scope>NUCLEOTIDE SEQUENCE [LARGE SCALE GENOMIC DNA]</scope>
    <source>
        <strain evidence="3 4">SCSIO 52915</strain>
    </source>
</reference>
<evidence type="ECO:0000313" key="3">
    <source>
        <dbReference type="EMBL" id="QIN80806.1"/>
    </source>
</evidence>
<organism evidence="3 4">
    <name type="scientific">Rubrobacter marinus</name>
    <dbReference type="NCBI Taxonomy" id="2653852"/>
    <lineage>
        <taxon>Bacteria</taxon>
        <taxon>Bacillati</taxon>
        <taxon>Actinomycetota</taxon>
        <taxon>Rubrobacteria</taxon>
        <taxon>Rubrobacterales</taxon>
        <taxon>Rubrobacteraceae</taxon>
        <taxon>Rubrobacter</taxon>
    </lineage>
</organism>
<evidence type="ECO:0000259" key="2">
    <source>
        <dbReference type="SMART" id="SM00939"/>
    </source>
</evidence>
<dbReference type="NCBIfam" id="TIGR00976">
    <property type="entry name" value="CocE_NonD"/>
    <property type="match status" value="1"/>
</dbReference>
<dbReference type="InterPro" id="IPR000383">
    <property type="entry name" value="Xaa-Pro-like_dom"/>
</dbReference>
<proteinExistence type="predicted"/>
<dbReference type="Pfam" id="PF02129">
    <property type="entry name" value="Peptidase_S15"/>
    <property type="match status" value="1"/>
</dbReference>
<dbReference type="Pfam" id="PF08530">
    <property type="entry name" value="PepX_C"/>
    <property type="match status" value="1"/>
</dbReference>
<dbReference type="AlphaFoldDB" id="A0A6G8Q2W2"/>
<dbReference type="KEGG" id="rmar:GBA65_13145"/>
<feature type="domain" description="Xaa-Pro dipeptidyl-peptidase C-terminal" evidence="2">
    <location>
        <begin position="329"/>
        <end position="563"/>
    </location>
</feature>
<protein>
    <submittedName>
        <fullName evidence="3">CocE/NonD family hydrolase</fullName>
    </submittedName>
</protein>